<keyword evidence="1" id="KW-0812">Transmembrane</keyword>
<dbReference type="Proteomes" id="UP001201163">
    <property type="component" value="Unassembled WGS sequence"/>
</dbReference>
<accession>A0AAD4LFU5</accession>
<reference evidence="3" key="1">
    <citation type="submission" date="2022-01" db="EMBL/GenBank/DDBJ databases">
        <title>Comparative genomics reveals a dynamic genome evolution in the ectomycorrhizal milk-cap (Lactarius) mushrooms.</title>
        <authorList>
            <consortium name="DOE Joint Genome Institute"/>
            <person name="Lebreton A."/>
            <person name="Tang N."/>
            <person name="Kuo A."/>
            <person name="LaButti K."/>
            <person name="Drula E."/>
            <person name="Barry K."/>
            <person name="Clum A."/>
            <person name="Lipzen A."/>
            <person name="Mousain D."/>
            <person name="Ng V."/>
            <person name="Wang R."/>
            <person name="Wang X."/>
            <person name="Dai Y."/>
            <person name="Henrissat B."/>
            <person name="Grigoriev I.V."/>
            <person name="Guerin-Laguette A."/>
            <person name="Yu F."/>
            <person name="Martin F.M."/>
        </authorList>
    </citation>
    <scope>NUCLEOTIDE SEQUENCE</scope>
    <source>
        <strain evidence="3">QP</strain>
    </source>
</reference>
<feature type="transmembrane region" description="Helical" evidence="1">
    <location>
        <begin position="25"/>
        <end position="47"/>
    </location>
</feature>
<gene>
    <name evidence="3" type="ORF">EDB92DRAFT_722689</name>
</gene>
<evidence type="ECO:0000313" key="4">
    <source>
        <dbReference type="Proteomes" id="UP001201163"/>
    </source>
</evidence>
<comment type="caution">
    <text evidence="3">The sequence shown here is derived from an EMBL/GenBank/DDBJ whole genome shotgun (WGS) entry which is preliminary data.</text>
</comment>
<keyword evidence="2" id="KW-0732">Signal</keyword>
<evidence type="ECO:0008006" key="5">
    <source>
        <dbReference type="Google" id="ProtNLM"/>
    </source>
</evidence>
<proteinExistence type="predicted"/>
<protein>
    <recommendedName>
        <fullName evidence="5">Secreted peptide</fullName>
    </recommendedName>
</protein>
<organism evidence="3 4">
    <name type="scientific">Lactarius akahatsu</name>
    <dbReference type="NCBI Taxonomy" id="416441"/>
    <lineage>
        <taxon>Eukaryota</taxon>
        <taxon>Fungi</taxon>
        <taxon>Dikarya</taxon>
        <taxon>Basidiomycota</taxon>
        <taxon>Agaricomycotina</taxon>
        <taxon>Agaricomycetes</taxon>
        <taxon>Russulales</taxon>
        <taxon>Russulaceae</taxon>
        <taxon>Lactarius</taxon>
    </lineage>
</organism>
<sequence>MHLFLALFLAPSSFARHTLIRLVYWGLAFSATGSIISSSCSSSSAPFRYSSRYSRLHCLATVSLLYPAGVLSSLISSCMLLYLVPFCPQPQGC</sequence>
<evidence type="ECO:0000256" key="1">
    <source>
        <dbReference type="SAM" id="Phobius"/>
    </source>
</evidence>
<feature type="chain" id="PRO_5042272105" description="Secreted peptide" evidence="2">
    <location>
        <begin position="16"/>
        <end position="93"/>
    </location>
</feature>
<keyword evidence="1" id="KW-1133">Transmembrane helix</keyword>
<evidence type="ECO:0000256" key="2">
    <source>
        <dbReference type="SAM" id="SignalP"/>
    </source>
</evidence>
<keyword evidence="4" id="KW-1185">Reference proteome</keyword>
<dbReference type="AlphaFoldDB" id="A0AAD4LFU5"/>
<feature type="transmembrane region" description="Helical" evidence="1">
    <location>
        <begin position="59"/>
        <end position="84"/>
    </location>
</feature>
<feature type="signal peptide" evidence="2">
    <location>
        <begin position="1"/>
        <end position="15"/>
    </location>
</feature>
<keyword evidence="1" id="KW-0472">Membrane</keyword>
<dbReference type="EMBL" id="JAKELL010000029">
    <property type="protein sequence ID" value="KAH8990777.1"/>
    <property type="molecule type" value="Genomic_DNA"/>
</dbReference>
<evidence type="ECO:0000313" key="3">
    <source>
        <dbReference type="EMBL" id="KAH8990777.1"/>
    </source>
</evidence>
<name>A0AAD4LFU5_9AGAM</name>